<dbReference type="InterPro" id="IPR036852">
    <property type="entry name" value="Peptidase_S8/S53_dom_sf"/>
</dbReference>
<keyword evidence="11" id="KW-1185">Reference proteome</keyword>
<dbReference type="Pfam" id="PF00082">
    <property type="entry name" value="Peptidase_S8"/>
    <property type="match status" value="1"/>
</dbReference>
<dbReference type="PROSITE" id="PS00136">
    <property type="entry name" value="SUBTILASE_ASP"/>
    <property type="match status" value="1"/>
</dbReference>
<evidence type="ECO:0000256" key="7">
    <source>
        <dbReference type="SAM" id="SignalP"/>
    </source>
</evidence>
<gene>
    <name evidence="10" type="ORF">GCM10009654_28860</name>
</gene>
<dbReference type="InterPro" id="IPR034193">
    <property type="entry name" value="PCSK9_ProteinaseK-like"/>
</dbReference>
<dbReference type="InterPro" id="IPR023827">
    <property type="entry name" value="Peptidase_S8_Asp-AS"/>
</dbReference>
<name>A0ABN1UU87_9ACTN</name>
<evidence type="ECO:0000256" key="1">
    <source>
        <dbReference type="ARBA" id="ARBA00011073"/>
    </source>
</evidence>
<dbReference type="PANTHER" id="PTHR43806">
    <property type="entry name" value="PEPTIDASE S8"/>
    <property type="match status" value="1"/>
</dbReference>
<dbReference type="Pfam" id="PF05922">
    <property type="entry name" value="Inhibitor_I9"/>
    <property type="match status" value="1"/>
</dbReference>
<keyword evidence="2 5" id="KW-0645">Protease</keyword>
<evidence type="ECO:0000256" key="5">
    <source>
        <dbReference type="PROSITE-ProRule" id="PRU01240"/>
    </source>
</evidence>
<dbReference type="RefSeq" id="WP_344275562.1">
    <property type="nucleotide sequence ID" value="NZ_BAAAKV010000023.1"/>
</dbReference>
<dbReference type="Gene3D" id="3.40.50.200">
    <property type="entry name" value="Peptidase S8/S53 domain"/>
    <property type="match status" value="1"/>
</dbReference>
<comment type="similarity">
    <text evidence="1 5 6">Belongs to the peptidase S8 family.</text>
</comment>
<dbReference type="Proteomes" id="UP001501371">
    <property type="component" value="Unassembled WGS sequence"/>
</dbReference>
<dbReference type="InterPro" id="IPR015500">
    <property type="entry name" value="Peptidase_S8_subtilisin-rel"/>
</dbReference>
<reference evidence="10 11" key="1">
    <citation type="journal article" date="2019" name="Int. J. Syst. Evol. Microbiol.">
        <title>The Global Catalogue of Microorganisms (GCM) 10K type strain sequencing project: providing services to taxonomists for standard genome sequencing and annotation.</title>
        <authorList>
            <consortium name="The Broad Institute Genomics Platform"/>
            <consortium name="The Broad Institute Genome Sequencing Center for Infectious Disease"/>
            <person name="Wu L."/>
            <person name="Ma J."/>
        </authorList>
    </citation>
    <scope>NUCLEOTIDE SEQUENCE [LARGE SCALE GENOMIC DNA]</scope>
    <source>
        <strain evidence="10 11">JCM 12696</strain>
    </source>
</reference>
<evidence type="ECO:0000259" key="8">
    <source>
        <dbReference type="Pfam" id="PF00082"/>
    </source>
</evidence>
<dbReference type="InterPro" id="IPR023828">
    <property type="entry name" value="Peptidase_S8_Ser-AS"/>
</dbReference>
<organism evidence="10 11">
    <name type="scientific">Streptomyces hebeiensis</name>
    <dbReference type="NCBI Taxonomy" id="229486"/>
    <lineage>
        <taxon>Bacteria</taxon>
        <taxon>Bacillati</taxon>
        <taxon>Actinomycetota</taxon>
        <taxon>Actinomycetes</taxon>
        <taxon>Kitasatosporales</taxon>
        <taxon>Streptomycetaceae</taxon>
        <taxon>Streptomyces</taxon>
    </lineage>
</organism>
<evidence type="ECO:0000256" key="2">
    <source>
        <dbReference type="ARBA" id="ARBA00022670"/>
    </source>
</evidence>
<dbReference type="InterPro" id="IPR037045">
    <property type="entry name" value="S8pro/Inhibitor_I9_sf"/>
</dbReference>
<dbReference type="InterPro" id="IPR010259">
    <property type="entry name" value="S8pro/Inhibitor_I9"/>
</dbReference>
<keyword evidence="4 5" id="KW-0720">Serine protease</keyword>
<evidence type="ECO:0000256" key="4">
    <source>
        <dbReference type="ARBA" id="ARBA00022825"/>
    </source>
</evidence>
<dbReference type="PROSITE" id="PS51892">
    <property type="entry name" value="SUBTILASE"/>
    <property type="match status" value="1"/>
</dbReference>
<feature type="chain" id="PRO_5045397624" description="S8 family peptidase" evidence="7">
    <location>
        <begin position="27"/>
        <end position="408"/>
    </location>
</feature>
<evidence type="ECO:0000313" key="10">
    <source>
        <dbReference type="EMBL" id="GAA1169797.1"/>
    </source>
</evidence>
<evidence type="ECO:0000313" key="11">
    <source>
        <dbReference type="Proteomes" id="UP001501371"/>
    </source>
</evidence>
<feature type="domain" description="Inhibitor I9" evidence="9">
    <location>
        <begin position="74"/>
        <end position="113"/>
    </location>
</feature>
<dbReference type="SUPFAM" id="SSF52743">
    <property type="entry name" value="Subtilisin-like"/>
    <property type="match status" value="1"/>
</dbReference>
<comment type="caution">
    <text evidence="10">The sequence shown here is derived from an EMBL/GenBank/DDBJ whole genome shotgun (WGS) entry which is preliminary data.</text>
</comment>
<evidence type="ECO:0008006" key="12">
    <source>
        <dbReference type="Google" id="ProtNLM"/>
    </source>
</evidence>
<sequence>MRLSARWAPAALLSVIPLLCGTAATAAPVPTPTPGQERVPLRRSSDAVPGQYIVTLEPAFAATTILKQLGVSPLFTYEKVLSGFAAALTPAQLTRVRGLPGVQAVEENGVVRVDPRAGDRLRDRDPRRPGAGRVPALSWGLDRIDQRHLPLDGEFKVTGTGKGVTAYIVDTGIEAGNSEFGGRATNVFDAVNDGRAGEDCNGHGTHVAGTTGGASHGVARDVSLAGVRVLNCEGTGDWAGVIAGFDYVAKHAKQPAVMNASLGGAASSAVDTAVNAVAARNVVPVVAAGNSHVDACGVSPARAASAVTVGATNHDDNEATFSNFGRCLSLYAPGVDIVSAKLGGGPVAESGTSMAAPHVTGVAALYKEEHPTASAPLVKTWLAGRSTRNVISPIGPSSPNRLLYTGGL</sequence>
<feature type="active site" description="Charge relay system" evidence="5">
    <location>
        <position position="203"/>
    </location>
</feature>
<evidence type="ECO:0000256" key="3">
    <source>
        <dbReference type="ARBA" id="ARBA00022801"/>
    </source>
</evidence>
<feature type="domain" description="Peptidase S8/S53" evidence="8">
    <location>
        <begin position="161"/>
        <end position="382"/>
    </location>
</feature>
<protein>
    <recommendedName>
        <fullName evidence="12">S8 family peptidase</fullName>
    </recommendedName>
</protein>
<feature type="active site" description="Charge relay system" evidence="5">
    <location>
        <position position="353"/>
    </location>
</feature>
<dbReference type="InterPro" id="IPR000209">
    <property type="entry name" value="Peptidase_S8/S53_dom"/>
</dbReference>
<keyword evidence="7" id="KW-0732">Signal</keyword>
<feature type="active site" description="Charge relay system" evidence="5">
    <location>
        <position position="170"/>
    </location>
</feature>
<evidence type="ECO:0000259" key="9">
    <source>
        <dbReference type="Pfam" id="PF05922"/>
    </source>
</evidence>
<dbReference type="CDD" id="cd04077">
    <property type="entry name" value="Peptidases_S8_PCSK9_ProteinaseK_like"/>
    <property type="match status" value="1"/>
</dbReference>
<keyword evidence="3 5" id="KW-0378">Hydrolase</keyword>
<dbReference type="PANTHER" id="PTHR43806:SF11">
    <property type="entry name" value="CEREVISIN-RELATED"/>
    <property type="match status" value="1"/>
</dbReference>
<proteinExistence type="inferred from homology"/>
<dbReference type="SUPFAM" id="SSF54897">
    <property type="entry name" value="Protease propeptides/inhibitors"/>
    <property type="match status" value="1"/>
</dbReference>
<feature type="signal peptide" evidence="7">
    <location>
        <begin position="1"/>
        <end position="26"/>
    </location>
</feature>
<accession>A0ABN1UU87</accession>
<dbReference type="PROSITE" id="PS00138">
    <property type="entry name" value="SUBTILASE_SER"/>
    <property type="match status" value="1"/>
</dbReference>
<dbReference type="InterPro" id="IPR050131">
    <property type="entry name" value="Peptidase_S8_subtilisin-like"/>
</dbReference>
<dbReference type="PRINTS" id="PR00723">
    <property type="entry name" value="SUBTILISIN"/>
</dbReference>
<evidence type="ECO:0000256" key="6">
    <source>
        <dbReference type="RuleBase" id="RU003355"/>
    </source>
</evidence>
<dbReference type="EMBL" id="BAAAKV010000023">
    <property type="protein sequence ID" value="GAA1169797.1"/>
    <property type="molecule type" value="Genomic_DNA"/>
</dbReference>
<dbReference type="Gene3D" id="3.30.70.80">
    <property type="entry name" value="Peptidase S8 propeptide/proteinase inhibitor I9"/>
    <property type="match status" value="1"/>
</dbReference>